<evidence type="ECO:0000313" key="2">
    <source>
        <dbReference type="Proteomes" id="UP001156870"/>
    </source>
</evidence>
<dbReference type="Proteomes" id="UP001156870">
    <property type="component" value="Unassembled WGS sequence"/>
</dbReference>
<dbReference type="EMBL" id="BSPD01000021">
    <property type="protein sequence ID" value="GLS25064.1"/>
    <property type="molecule type" value="Genomic_DNA"/>
</dbReference>
<reference evidence="1 2" key="1">
    <citation type="journal article" date="2014" name="Int. J. Syst. Evol. Microbiol.">
        <title>Complete genome sequence of Corynebacterium casei LMG S-19264T (=DSM 44701T), isolated from a smear-ripened cheese.</title>
        <authorList>
            <consortium name="US DOE Joint Genome Institute (JGI-PGF)"/>
            <person name="Walter F."/>
            <person name="Albersmeier A."/>
            <person name="Kalinowski J."/>
            <person name="Ruckert C."/>
        </authorList>
    </citation>
    <scope>NUCLEOTIDE SEQUENCE [LARGE SCALE GENOMIC DNA]</scope>
    <source>
        <strain evidence="1 2">NBRC 110095</strain>
    </source>
</reference>
<accession>A0AA37T1A1</accession>
<proteinExistence type="predicted"/>
<organism evidence="1 2">
    <name type="scientific">Marinibactrum halimedae</name>
    <dbReference type="NCBI Taxonomy" id="1444977"/>
    <lineage>
        <taxon>Bacteria</taxon>
        <taxon>Pseudomonadati</taxon>
        <taxon>Pseudomonadota</taxon>
        <taxon>Gammaproteobacteria</taxon>
        <taxon>Cellvibrionales</taxon>
        <taxon>Cellvibrionaceae</taxon>
        <taxon>Marinibactrum</taxon>
    </lineage>
</organism>
<evidence type="ECO:0000313" key="1">
    <source>
        <dbReference type="EMBL" id="GLS25064.1"/>
    </source>
</evidence>
<comment type="caution">
    <text evidence="1">The sequence shown here is derived from an EMBL/GenBank/DDBJ whole genome shotgun (WGS) entry which is preliminary data.</text>
</comment>
<protein>
    <submittedName>
        <fullName evidence="1">Uncharacterized protein</fullName>
    </submittedName>
</protein>
<sequence length="70" mass="8575">MKVNCISYANLLSALKSMKVIVFFDGEEMSRWFWYENIAWERLLTLVQYVVFHRLFCIRFEYSVHKCKSR</sequence>
<keyword evidence="2" id="KW-1185">Reference proteome</keyword>
<dbReference type="AlphaFoldDB" id="A0AA37T1A1"/>
<gene>
    <name evidence="1" type="ORF">GCM10007877_07780</name>
</gene>
<name>A0AA37T1A1_9GAMM</name>